<dbReference type="GO" id="GO:0008237">
    <property type="term" value="F:metallopeptidase activity"/>
    <property type="evidence" value="ECO:0007669"/>
    <property type="project" value="InterPro"/>
</dbReference>
<reference evidence="3 4" key="2">
    <citation type="journal article" date="2019" name="G3 (Bethesda)">
        <title>Hybrid Assembly of the Genome of the Entomopathogenic Nematode Steinernema carpocapsae Identifies the X-Chromosome.</title>
        <authorList>
            <person name="Serra L."/>
            <person name="Macchietto M."/>
            <person name="Macias-Munoz A."/>
            <person name="McGill C.J."/>
            <person name="Rodriguez I.M."/>
            <person name="Rodriguez B."/>
            <person name="Murad R."/>
            <person name="Mortazavi A."/>
        </authorList>
    </citation>
    <scope>NUCLEOTIDE SEQUENCE [LARGE SCALE GENOMIC DNA]</scope>
    <source>
        <strain evidence="3 4">ALL</strain>
    </source>
</reference>
<name>A0A4U8URG4_STECR</name>
<dbReference type="Pfam" id="PF18885">
    <property type="entry name" value="DUF5648"/>
    <property type="match status" value="1"/>
</dbReference>
<feature type="domain" description="DUF5648" evidence="2">
    <location>
        <begin position="218"/>
        <end position="364"/>
    </location>
</feature>
<accession>A0A4U8URG4</accession>
<protein>
    <recommendedName>
        <fullName evidence="2">DUF5648 domain-containing protein</fullName>
    </recommendedName>
</protein>
<dbReference type="OrthoDB" id="5852280at2759"/>
<keyword evidence="1" id="KW-0732">Signal</keyword>
<dbReference type="Proteomes" id="UP000298663">
    <property type="component" value="Chromosome X"/>
</dbReference>
<evidence type="ECO:0000256" key="1">
    <source>
        <dbReference type="SAM" id="SignalP"/>
    </source>
</evidence>
<evidence type="ECO:0000313" key="3">
    <source>
        <dbReference type="EMBL" id="TMS35701.1"/>
    </source>
</evidence>
<evidence type="ECO:0000259" key="2">
    <source>
        <dbReference type="Pfam" id="PF18885"/>
    </source>
</evidence>
<sequence length="381" mass="43379">MESRVTLSLVAVFGVLASTAQSRTEVAYLVDPSIAFNINQKNALFNALLDLNARTCLRFVPRTNQVDYIVFSDMGSNTPCWNVFEKFLGQIDVNGGEFCIRPMFPPFKFKQVFSTCDIQYINEIHNCPQASYNFDKRCVPSGFLWPYTAATRAFPTTTQAPRVVTFTRFTPATLSTGIAPISMLPKPIVPLPVSRPSLQNVTNANCGSACFYSGELAPLYRAYNEKLGVTDHFYTTDRIELQTMAVDGYVIQRQMGYLAKNEVDLQCSCLTPLYRLFHTIFKDHFYTTSLSERDFAENSLGYTFESIEGYCATSPGCGAYLPLYRMYNGFAKDHMYTTDPLEKNYYESNFYHGYRLERIECYVWQYLESHRSCENNGGSTY</sequence>
<organism evidence="3 4">
    <name type="scientific">Steinernema carpocapsae</name>
    <name type="common">Entomopathogenic nematode</name>
    <dbReference type="NCBI Taxonomy" id="34508"/>
    <lineage>
        <taxon>Eukaryota</taxon>
        <taxon>Metazoa</taxon>
        <taxon>Ecdysozoa</taxon>
        <taxon>Nematoda</taxon>
        <taxon>Chromadorea</taxon>
        <taxon>Rhabditida</taxon>
        <taxon>Tylenchina</taxon>
        <taxon>Panagrolaimomorpha</taxon>
        <taxon>Strongyloidoidea</taxon>
        <taxon>Steinernematidae</taxon>
        <taxon>Steinernema</taxon>
    </lineage>
</organism>
<dbReference type="EMBL" id="CM016762">
    <property type="protein sequence ID" value="TMS35701.1"/>
    <property type="molecule type" value="Genomic_DNA"/>
</dbReference>
<comment type="caution">
    <text evidence="3">The sequence shown here is derived from an EMBL/GenBank/DDBJ whole genome shotgun (WGS) entry which is preliminary data.</text>
</comment>
<dbReference type="InterPro" id="IPR024079">
    <property type="entry name" value="MetalloPept_cat_dom_sf"/>
</dbReference>
<gene>
    <name evidence="3" type="ORF">L596_003046</name>
</gene>
<feature type="signal peptide" evidence="1">
    <location>
        <begin position="1"/>
        <end position="22"/>
    </location>
</feature>
<feature type="chain" id="PRO_5020897511" description="DUF5648 domain-containing protein" evidence="1">
    <location>
        <begin position="23"/>
        <end position="381"/>
    </location>
</feature>
<keyword evidence="4" id="KW-1185">Reference proteome</keyword>
<dbReference type="EMBL" id="AZBU02000001">
    <property type="protein sequence ID" value="TMS35701.1"/>
    <property type="molecule type" value="Genomic_DNA"/>
</dbReference>
<evidence type="ECO:0000313" key="4">
    <source>
        <dbReference type="Proteomes" id="UP000298663"/>
    </source>
</evidence>
<proteinExistence type="predicted"/>
<dbReference type="InterPro" id="IPR043708">
    <property type="entry name" value="DUF5648"/>
</dbReference>
<dbReference type="Gene3D" id="3.40.390.10">
    <property type="entry name" value="Collagenase (Catalytic Domain)"/>
    <property type="match status" value="1"/>
</dbReference>
<reference evidence="3 4" key="1">
    <citation type="journal article" date="2015" name="Genome Biol.">
        <title>Comparative genomics of Steinernema reveals deeply conserved gene regulatory networks.</title>
        <authorList>
            <person name="Dillman A.R."/>
            <person name="Macchietto M."/>
            <person name="Porter C.F."/>
            <person name="Rogers A."/>
            <person name="Williams B."/>
            <person name="Antoshechkin I."/>
            <person name="Lee M.M."/>
            <person name="Goodwin Z."/>
            <person name="Lu X."/>
            <person name="Lewis E.E."/>
            <person name="Goodrich-Blair H."/>
            <person name="Stock S.P."/>
            <person name="Adams B.J."/>
            <person name="Sternberg P.W."/>
            <person name="Mortazavi A."/>
        </authorList>
    </citation>
    <scope>NUCLEOTIDE SEQUENCE [LARGE SCALE GENOMIC DNA]</scope>
    <source>
        <strain evidence="3 4">ALL</strain>
    </source>
</reference>
<dbReference type="AlphaFoldDB" id="A0A4U8URG4"/>